<keyword evidence="16" id="KW-1185">Reference proteome</keyword>
<evidence type="ECO:0000313" key="16">
    <source>
        <dbReference type="Proteomes" id="UP001286456"/>
    </source>
</evidence>
<keyword evidence="7" id="KW-0479">Metal-binding</keyword>
<dbReference type="InterPro" id="IPR001279">
    <property type="entry name" value="Metallo-B-lactamas"/>
</dbReference>
<feature type="compositionally biased region" description="Low complexity" evidence="11">
    <location>
        <begin position="543"/>
        <end position="555"/>
    </location>
</feature>
<evidence type="ECO:0000259" key="14">
    <source>
        <dbReference type="Pfam" id="PF13691"/>
    </source>
</evidence>
<dbReference type="InterPro" id="IPR019236">
    <property type="entry name" value="APP1_cat"/>
</dbReference>
<dbReference type="SUPFAM" id="SSF56784">
    <property type="entry name" value="HAD-like"/>
    <property type="match status" value="1"/>
</dbReference>
<dbReference type="InterPro" id="IPR036412">
    <property type="entry name" value="HAD-like_sf"/>
</dbReference>
<evidence type="ECO:0000256" key="2">
    <source>
        <dbReference type="ARBA" id="ARBA00001947"/>
    </source>
</evidence>
<protein>
    <recommendedName>
        <fullName evidence="4">ribonuclease Z</fullName>
        <ecNumber evidence="4">3.1.26.11</ecNumber>
    </recommendedName>
</protein>
<dbReference type="EC" id="3.1.26.11" evidence="4"/>
<gene>
    <name evidence="15" type="ORF">B0T19DRAFT_344987</name>
</gene>
<accession>A0AAE0IX32</accession>
<feature type="compositionally biased region" description="Pro residues" evidence="11">
    <location>
        <begin position="557"/>
        <end position="567"/>
    </location>
</feature>
<dbReference type="GO" id="GO:0008195">
    <property type="term" value="F:phosphatidate phosphatase activity"/>
    <property type="evidence" value="ECO:0007669"/>
    <property type="project" value="InterPro"/>
</dbReference>
<evidence type="ECO:0000256" key="11">
    <source>
        <dbReference type="SAM" id="MobiDB-lite"/>
    </source>
</evidence>
<keyword evidence="8" id="KW-0255">Endonuclease</keyword>
<comment type="cofactor">
    <cofactor evidence="2">
        <name>Zn(2+)</name>
        <dbReference type="ChEBI" id="CHEBI:29105"/>
    </cofactor>
</comment>
<dbReference type="Pfam" id="PF09949">
    <property type="entry name" value="APP1_cat"/>
    <property type="match status" value="1"/>
</dbReference>
<comment type="similarity">
    <text evidence="3">Belongs to the RNase Z family.</text>
</comment>
<feature type="non-terminal residue" evidence="15">
    <location>
        <position position="1"/>
    </location>
</feature>
<evidence type="ECO:0000259" key="12">
    <source>
        <dbReference type="Pfam" id="PF09949"/>
    </source>
</evidence>
<dbReference type="PANTHER" id="PTHR12553:SF49">
    <property type="entry name" value="ZINC PHOSPHODIESTERASE ELAC PROTEIN 2"/>
    <property type="match status" value="1"/>
</dbReference>
<dbReference type="SUPFAM" id="SSF56281">
    <property type="entry name" value="Metallo-hydrolase/oxidoreductase"/>
    <property type="match status" value="2"/>
</dbReference>
<feature type="region of interest" description="Disordered" evidence="11">
    <location>
        <begin position="539"/>
        <end position="609"/>
    </location>
</feature>
<evidence type="ECO:0000256" key="10">
    <source>
        <dbReference type="ARBA" id="ARBA00022833"/>
    </source>
</evidence>
<reference evidence="15" key="2">
    <citation type="submission" date="2023-06" db="EMBL/GenBank/DDBJ databases">
        <authorList>
            <consortium name="Lawrence Berkeley National Laboratory"/>
            <person name="Haridas S."/>
            <person name="Hensen N."/>
            <person name="Bonometti L."/>
            <person name="Westerberg I."/>
            <person name="Brannstrom I.O."/>
            <person name="Guillou S."/>
            <person name="Cros-Aarteil S."/>
            <person name="Calhoun S."/>
            <person name="Kuo A."/>
            <person name="Mondo S."/>
            <person name="Pangilinan J."/>
            <person name="Riley R."/>
            <person name="Labutti K."/>
            <person name="Andreopoulos B."/>
            <person name="Lipzen A."/>
            <person name="Chen C."/>
            <person name="Yanf M."/>
            <person name="Daum C."/>
            <person name="Ng V."/>
            <person name="Clum A."/>
            <person name="Steindorff A."/>
            <person name="Ohm R."/>
            <person name="Martin F."/>
            <person name="Silar P."/>
            <person name="Natvig D."/>
            <person name="Lalanne C."/>
            <person name="Gautier V."/>
            <person name="Ament-Velasquez S.L."/>
            <person name="Kruys A."/>
            <person name="Hutchinson M.I."/>
            <person name="Powell A.J."/>
            <person name="Barry K."/>
            <person name="Miller A.N."/>
            <person name="Grigoriev I.V."/>
            <person name="Debuchy R."/>
            <person name="Gladieux P."/>
            <person name="Thoren M.H."/>
            <person name="Johannesson H."/>
        </authorList>
    </citation>
    <scope>NUCLEOTIDE SEQUENCE</scope>
    <source>
        <strain evidence="15">SMH4131-1</strain>
    </source>
</reference>
<feature type="compositionally biased region" description="Gly residues" evidence="11">
    <location>
        <begin position="586"/>
        <end position="606"/>
    </location>
</feature>
<dbReference type="CDD" id="cd07718">
    <property type="entry name" value="RNaseZ_ELAC1_ELAC2-C-term-like_MBL-fold"/>
    <property type="match status" value="1"/>
</dbReference>
<keyword evidence="10" id="KW-0862">Zinc</keyword>
<feature type="compositionally biased region" description="Low complexity" evidence="11">
    <location>
        <begin position="659"/>
        <end position="679"/>
    </location>
</feature>
<evidence type="ECO:0000256" key="4">
    <source>
        <dbReference type="ARBA" id="ARBA00012477"/>
    </source>
</evidence>
<keyword evidence="5" id="KW-0819">tRNA processing</keyword>
<dbReference type="GO" id="GO:0005739">
    <property type="term" value="C:mitochondrion"/>
    <property type="evidence" value="ECO:0007669"/>
    <property type="project" value="TreeGrafter"/>
</dbReference>
<keyword evidence="6" id="KW-0540">Nuclease</keyword>
<comment type="catalytic activity">
    <reaction evidence="1">
        <text>Endonucleolytic cleavage of RNA, removing extra 3' nucleotides from tRNA precursor, generating 3' termini of tRNAs. A 3'-hydroxy group is left at the tRNA terminus and a 5'-phosphoryl group is left at the trailer molecule.</text>
        <dbReference type="EC" id="3.1.26.11"/>
    </reaction>
</comment>
<evidence type="ECO:0000256" key="9">
    <source>
        <dbReference type="ARBA" id="ARBA00022801"/>
    </source>
</evidence>
<sequence length="1567" mass="170417">EPGSRRRKLAAAASSIYRAGAAAASELKEQYNNTRIRNVESLSDAQVSIPGSFPHVAIVTKGEEQMVLFPSYAKRHVRESHHARKEGLTAAQMGISDEEYWRHEWARAEDETAVVDVDVANRGGYSEDVKDEDEEEDGELGLSRTGSRASVSPPPSPTLSVRPTLTQASELTDTELAVANANLMARIGPFMTTPLVQMPITIFFYNDDKSQSRTVTTNEAGHFTIRAALDFVPTHVRVLANENISATERVEVIEPRGVSLISDIDDTIKRSNINLGAREIFRNTFIRDLADLTIDGVRELYGSLHGMGVKIHYCSNSPWQLFPVLATYFHTAGLPPGSLHLKQYSGMLQGIFEPVAERKRGTLHKILRDFPERRFLLVGDSGEADLEVYTELVVANPGRILGVFIRDVTTPDQAGYFDSAYHVGEQQQVLRRPDTRQGGTGVRFEDGRPSLPPRVATAPVNMGGSTSAAGSGGGRGPAPPPRPAKPMALRGAPADAVVTNASGSGGIPRKYSLTNGTAAAVGSSHPLAKVLSASDTILARTQSHSSTTSSASNSNKPVPPPPPPPRRNTPSIASDLDAAQGAALAGHGGGGGGGNGGGGGGNGGGEQPINKKLDLWRRRLARAHETLDALGVPLYTWRRGEDVIMEAEGIVREALKGMRSSSSSSSSSSSIPIPSPRSIQIDLDHRRPADRAHEDRVFLVPRPSPPPSRPQTLSDTRVVKFGSSSMLNYVQLVSTPTADTPGACLLLHFDNKRYIFGQIAEGTQRVVTQRKHSLQKVQDIFLTGRIDWQSTGGLLGMILTIADVMSSANAAKVAAGKEAETYPLSVYGGKNLIHMMAAARAFIFRKGLPLRPTEILTDPRAHGDESSTPDWVDDNIKVWNVQLYAAEVKKTGKKRKLSAGTRGEEAELAADMAARAVQQDEADQQLREGVVKDMFDSNWSLDALHETPLWDVKLPATIFVRGGQGHIQKYEGPLPGQGVDCPNITVLVRQPWPSAVVYRLPETKVSHDSMCYIVKNQNRRGKFNPTEARKLGVARTDFKLLAAGQSVTTEDGSVITPEMVLESSIAGHGFAIIDIRSVDLIDSLVARPEWSNPEIMSGVDAIYWIISSEVLAHPKLVGFMEQHSHLKHVILGNNLSSNHLAMTAPTTQIIKLNRVDPERFPLPEYSNEEAEMPEPLASFAHVGRPGEKVQFAPTVVFQEDQAIELFDTEQPLKDLAEEMPQVMTLSDAAREKIADPAFVAEVDELTRDIPNRDTEIITLGTGSALPSTLRNVSATLVRVPGYGSYMFDCGENTLGQLRRAYGFEGADAVIKELRVIYISHLHADHHLGTVSFLRYWCQLAKQGAIDEDAPRLTVVASAKFCGFLEEFKDVEGYPYRDINKIILLGQGSHSNPGKTVTLDGGYNAARLEQEVGLSSIDACLVNHCHGAMAVVFTWPTGLKIAYSGDCRPSEALGRLGRGAHLLIHECTFDDELMGDAIAKKHSTMSEAIGVGRAMGARNVLLTHFSQRYPKMPVIAEPEAEASHDVGDHTPILFAFDYMRVKLGEFRMAEAFLPALKELFPGEEEKEV</sequence>
<keyword evidence="9" id="KW-0378">Hydrolase</keyword>
<feature type="region of interest" description="Disordered" evidence="11">
    <location>
        <begin position="656"/>
        <end position="680"/>
    </location>
</feature>
<feature type="compositionally biased region" description="Low complexity" evidence="11">
    <location>
        <begin position="573"/>
        <end position="585"/>
    </location>
</feature>
<feature type="compositionally biased region" description="Acidic residues" evidence="11">
    <location>
        <begin position="129"/>
        <end position="139"/>
    </location>
</feature>
<dbReference type="InterPro" id="IPR027794">
    <property type="entry name" value="tRNase_Z_dom"/>
</dbReference>
<dbReference type="PANTHER" id="PTHR12553">
    <property type="entry name" value="ZINC PHOSPHODIESTERASE ELAC PROTEIN 2"/>
    <property type="match status" value="1"/>
</dbReference>
<evidence type="ECO:0000259" key="13">
    <source>
        <dbReference type="Pfam" id="PF12706"/>
    </source>
</evidence>
<dbReference type="InterPro" id="IPR047151">
    <property type="entry name" value="RNZ2-like"/>
</dbReference>
<feature type="domain" description="Phosphatidate phosphatase APP1 catalytic" evidence="12">
    <location>
        <begin position="258"/>
        <end position="407"/>
    </location>
</feature>
<evidence type="ECO:0000256" key="8">
    <source>
        <dbReference type="ARBA" id="ARBA00022759"/>
    </source>
</evidence>
<feature type="region of interest" description="Disordered" evidence="11">
    <location>
        <begin position="119"/>
        <end position="162"/>
    </location>
</feature>
<reference evidence="15" key="1">
    <citation type="journal article" date="2023" name="Mol. Phylogenet. Evol.">
        <title>Genome-scale phylogeny and comparative genomics of the fungal order Sordariales.</title>
        <authorList>
            <person name="Hensen N."/>
            <person name="Bonometti L."/>
            <person name="Westerberg I."/>
            <person name="Brannstrom I.O."/>
            <person name="Guillou S."/>
            <person name="Cros-Aarteil S."/>
            <person name="Calhoun S."/>
            <person name="Haridas S."/>
            <person name="Kuo A."/>
            <person name="Mondo S."/>
            <person name="Pangilinan J."/>
            <person name="Riley R."/>
            <person name="LaButti K."/>
            <person name="Andreopoulos B."/>
            <person name="Lipzen A."/>
            <person name="Chen C."/>
            <person name="Yan M."/>
            <person name="Daum C."/>
            <person name="Ng V."/>
            <person name="Clum A."/>
            <person name="Steindorff A."/>
            <person name="Ohm R.A."/>
            <person name="Martin F."/>
            <person name="Silar P."/>
            <person name="Natvig D.O."/>
            <person name="Lalanne C."/>
            <person name="Gautier V."/>
            <person name="Ament-Velasquez S.L."/>
            <person name="Kruys A."/>
            <person name="Hutchinson M.I."/>
            <person name="Powell A.J."/>
            <person name="Barry K."/>
            <person name="Miller A.N."/>
            <person name="Grigoriev I.V."/>
            <person name="Debuchy R."/>
            <person name="Gladieux P."/>
            <person name="Hiltunen Thoren M."/>
            <person name="Johannesson H."/>
        </authorList>
    </citation>
    <scope>NUCLEOTIDE SEQUENCE</scope>
    <source>
        <strain evidence="15">SMH4131-1</strain>
    </source>
</reference>
<dbReference type="Gene3D" id="3.60.15.10">
    <property type="entry name" value="Ribonuclease Z/Hydroxyacylglutathione hydrolase-like"/>
    <property type="match status" value="2"/>
</dbReference>
<feature type="domain" description="Metallo-beta-lactamase" evidence="13">
    <location>
        <begin position="1286"/>
        <end position="1504"/>
    </location>
</feature>
<name>A0AAE0IX32_9PEZI</name>
<evidence type="ECO:0000256" key="5">
    <source>
        <dbReference type="ARBA" id="ARBA00022694"/>
    </source>
</evidence>
<feature type="non-terminal residue" evidence="15">
    <location>
        <position position="1567"/>
    </location>
</feature>
<feature type="region of interest" description="Disordered" evidence="11">
    <location>
        <begin position="693"/>
        <end position="715"/>
    </location>
</feature>
<proteinExistence type="inferred from homology"/>
<dbReference type="Pfam" id="PF13691">
    <property type="entry name" value="Lactamase_B_4"/>
    <property type="match status" value="1"/>
</dbReference>
<organism evidence="15 16">
    <name type="scientific">Cercophora scortea</name>
    <dbReference type="NCBI Taxonomy" id="314031"/>
    <lineage>
        <taxon>Eukaryota</taxon>
        <taxon>Fungi</taxon>
        <taxon>Dikarya</taxon>
        <taxon>Ascomycota</taxon>
        <taxon>Pezizomycotina</taxon>
        <taxon>Sordariomycetes</taxon>
        <taxon>Sordariomycetidae</taxon>
        <taxon>Sordariales</taxon>
        <taxon>Lasiosphaeriaceae</taxon>
        <taxon>Cercophora</taxon>
    </lineage>
</organism>
<evidence type="ECO:0000256" key="1">
    <source>
        <dbReference type="ARBA" id="ARBA00000402"/>
    </source>
</evidence>
<dbReference type="GO" id="GO:0042781">
    <property type="term" value="F:3'-tRNA processing endoribonuclease activity"/>
    <property type="evidence" value="ECO:0007669"/>
    <property type="project" value="UniProtKB-EC"/>
</dbReference>
<evidence type="ECO:0000256" key="3">
    <source>
        <dbReference type="ARBA" id="ARBA00007823"/>
    </source>
</evidence>
<feature type="region of interest" description="Disordered" evidence="11">
    <location>
        <begin position="433"/>
        <end position="489"/>
    </location>
</feature>
<dbReference type="GO" id="GO:1990180">
    <property type="term" value="P:mitochondrial tRNA 3'-end processing"/>
    <property type="evidence" value="ECO:0007669"/>
    <property type="project" value="TreeGrafter"/>
</dbReference>
<dbReference type="Pfam" id="PF12706">
    <property type="entry name" value="Lactamase_B_2"/>
    <property type="match status" value="1"/>
</dbReference>
<comment type="caution">
    <text evidence="15">The sequence shown here is derived from an EMBL/GenBank/DDBJ whole genome shotgun (WGS) entry which is preliminary data.</text>
</comment>
<dbReference type="EMBL" id="JAUEPO010000002">
    <property type="protein sequence ID" value="KAK3332545.1"/>
    <property type="molecule type" value="Genomic_DNA"/>
</dbReference>
<dbReference type="GO" id="GO:0046872">
    <property type="term" value="F:metal ion binding"/>
    <property type="evidence" value="ECO:0007669"/>
    <property type="project" value="UniProtKB-KW"/>
</dbReference>
<feature type="domain" description="tRNase Z endonuclease" evidence="14">
    <location>
        <begin position="731"/>
        <end position="793"/>
    </location>
</feature>
<evidence type="ECO:0000256" key="6">
    <source>
        <dbReference type="ARBA" id="ARBA00022722"/>
    </source>
</evidence>
<evidence type="ECO:0000313" key="15">
    <source>
        <dbReference type="EMBL" id="KAK3332545.1"/>
    </source>
</evidence>
<dbReference type="InterPro" id="IPR036866">
    <property type="entry name" value="RibonucZ/Hydroxyglut_hydro"/>
</dbReference>
<dbReference type="Proteomes" id="UP001286456">
    <property type="component" value="Unassembled WGS sequence"/>
</dbReference>
<evidence type="ECO:0000256" key="7">
    <source>
        <dbReference type="ARBA" id="ARBA00022723"/>
    </source>
</evidence>